<dbReference type="RefSeq" id="XP_024779515.1">
    <property type="nucleotide sequence ID" value="XM_024915713.1"/>
</dbReference>
<evidence type="ECO:0000313" key="2">
    <source>
        <dbReference type="Proteomes" id="UP000241690"/>
    </source>
</evidence>
<keyword evidence="2" id="KW-1185">Reference proteome</keyword>
<proteinExistence type="predicted"/>
<protein>
    <submittedName>
        <fullName evidence="1">Uncharacterized protein</fullName>
    </submittedName>
</protein>
<dbReference type="EMBL" id="KZ679676">
    <property type="protein sequence ID" value="PTB59838.1"/>
    <property type="molecule type" value="Genomic_DNA"/>
</dbReference>
<name>A0A2T4ASB6_TRIHA</name>
<gene>
    <name evidence="1" type="ORF">M431DRAFT_478847</name>
</gene>
<organism evidence="1 2">
    <name type="scientific">Trichoderma harzianum CBS 226.95</name>
    <dbReference type="NCBI Taxonomy" id="983964"/>
    <lineage>
        <taxon>Eukaryota</taxon>
        <taxon>Fungi</taxon>
        <taxon>Dikarya</taxon>
        <taxon>Ascomycota</taxon>
        <taxon>Pezizomycotina</taxon>
        <taxon>Sordariomycetes</taxon>
        <taxon>Hypocreomycetidae</taxon>
        <taxon>Hypocreales</taxon>
        <taxon>Hypocreaceae</taxon>
        <taxon>Trichoderma</taxon>
    </lineage>
</organism>
<dbReference type="AlphaFoldDB" id="A0A2T4ASB6"/>
<evidence type="ECO:0000313" key="1">
    <source>
        <dbReference type="EMBL" id="PTB59838.1"/>
    </source>
</evidence>
<accession>A0A2T4ASB6</accession>
<dbReference type="GeneID" id="36624282"/>
<sequence>MQFAMRGGRVAVGHLSLHLCSDHHTRSTAAPCCSPHSSLPDAGTEPVIRRLASAVARDAVPDPKGEKLAWPLLSASLCRFLHRVQVCTSACKETSIDGTAKALGTKFPSTFGAAFASLRIKRGFVRVLKRPGLRKEAASTGTTSVLAPVLAHDRRQKKNQGSVQASQ</sequence>
<dbReference type="Proteomes" id="UP000241690">
    <property type="component" value="Unassembled WGS sequence"/>
</dbReference>
<reference evidence="1 2" key="1">
    <citation type="submission" date="2016-07" db="EMBL/GenBank/DDBJ databases">
        <title>Multiple horizontal gene transfer events from other fungi enriched the ability of initially mycotrophic Trichoderma (Ascomycota) to feed on dead plant biomass.</title>
        <authorList>
            <consortium name="DOE Joint Genome Institute"/>
            <person name="Aerts A."/>
            <person name="Atanasova L."/>
            <person name="Chenthamara K."/>
            <person name="Zhang J."/>
            <person name="Grujic M."/>
            <person name="Henrissat B."/>
            <person name="Kuo A."/>
            <person name="Salamov A."/>
            <person name="Lipzen A."/>
            <person name="Labutti K."/>
            <person name="Barry K."/>
            <person name="Miao Y."/>
            <person name="Rahimi M.J."/>
            <person name="Shen Q."/>
            <person name="Grigoriev I.V."/>
            <person name="Kubicek C.P."/>
            <person name="Druzhinina I.S."/>
        </authorList>
    </citation>
    <scope>NUCLEOTIDE SEQUENCE [LARGE SCALE GENOMIC DNA]</scope>
    <source>
        <strain evidence="1 2">CBS 226.95</strain>
    </source>
</reference>